<sequence>MVTGRFVEPNRQRSAGVGGSIERQRRERDDVVAAVLALFVDDIAQLRVRHPVGRRLHLLERGEVIDPELPQVERALDRPVDRLPAVPPALLDQLLRRPTRPELHEVVEEQPLGLFGLQHLVHGQIPVLLVARPRIGLDSEEHVVVIDVGRRPVQSVVDRVQDPEELHAGVGARVVQEQQDLVARFHLPRTVRRLGEQHLQ</sequence>
<dbReference type="AlphaFoldDB" id="A0A7J9SN17"/>
<organism evidence="2 3">
    <name type="scientific">Halobellus ruber</name>
    <dbReference type="NCBI Taxonomy" id="2761102"/>
    <lineage>
        <taxon>Archaea</taxon>
        <taxon>Methanobacteriati</taxon>
        <taxon>Methanobacteriota</taxon>
        <taxon>Stenosarchaea group</taxon>
        <taxon>Halobacteria</taxon>
        <taxon>Halobacteriales</taxon>
        <taxon>Haloferacaceae</taxon>
        <taxon>Halobellus</taxon>
    </lineage>
</organism>
<dbReference type="Proteomes" id="UP000546257">
    <property type="component" value="Unassembled WGS sequence"/>
</dbReference>
<comment type="caution">
    <text evidence="2">The sequence shown here is derived from an EMBL/GenBank/DDBJ whole genome shotgun (WGS) entry which is preliminary data.</text>
</comment>
<evidence type="ECO:0000313" key="2">
    <source>
        <dbReference type="EMBL" id="MBB6646531.1"/>
    </source>
</evidence>
<keyword evidence="3" id="KW-1185">Reference proteome</keyword>
<proteinExistence type="predicted"/>
<dbReference type="EMBL" id="JACKXD010000003">
    <property type="protein sequence ID" value="MBB6646531.1"/>
    <property type="molecule type" value="Genomic_DNA"/>
</dbReference>
<feature type="region of interest" description="Disordered" evidence="1">
    <location>
        <begin position="1"/>
        <end position="22"/>
    </location>
</feature>
<evidence type="ECO:0000256" key="1">
    <source>
        <dbReference type="SAM" id="MobiDB-lite"/>
    </source>
</evidence>
<dbReference type="RefSeq" id="WP_185192900.1">
    <property type="nucleotide sequence ID" value="NZ_JACKXD010000003.1"/>
</dbReference>
<accession>A0A7J9SN17</accession>
<gene>
    <name evidence="2" type="ORF">H5V44_09555</name>
</gene>
<name>A0A7J9SN17_9EURY</name>
<protein>
    <submittedName>
        <fullName evidence="2">Uncharacterized protein</fullName>
    </submittedName>
</protein>
<reference evidence="2 3" key="1">
    <citation type="submission" date="2020-08" db="EMBL/GenBank/DDBJ databases">
        <authorList>
            <person name="Seo M.-J."/>
        </authorList>
    </citation>
    <scope>NUCLEOTIDE SEQUENCE [LARGE SCALE GENOMIC DNA]</scope>
    <source>
        <strain evidence="2 3">MBLA0160</strain>
    </source>
</reference>
<evidence type="ECO:0000313" key="3">
    <source>
        <dbReference type="Proteomes" id="UP000546257"/>
    </source>
</evidence>